<dbReference type="AlphaFoldDB" id="X0VVQ2"/>
<name>X0VVQ2_9ZZZZ</name>
<evidence type="ECO:0000313" key="2">
    <source>
        <dbReference type="EMBL" id="GAG22380.1"/>
    </source>
</evidence>
<accession>X0VVQ2</accession>
<evidence type="ECO:0000256" key="1">
    <source>
        <dbReference type="SAM" id="Phobius"/>
    </source>
</evidence>
<feature type="transmembrane region" description="Helical" evidence="1">
    <location>
        <begin position="6"/>
        <end position="22"/>
    </location>
</feature>
<feature type="non-terminal residue" evidence="2">
    <location>
        <position position="1"/>
    </location>
</feature>
<comment type="caution">
    <text evidence="2">The sequence shown here is derived from an EMBL/GenBank/DDBJ whole genome shotgun (WGS) entry which is preliminary data.</text>
</comment>
<dbReference type="EMBL" id="BARS01039739">
    <property type="protein sequence ID" value="GAG22380.1"/>
    <property type="molecule type" value="Genomic_DNA"/>
</dbReference>
<protein>
    <submittedName>
        <fullName evidence="2">Uncharacterized protein</fullName>
    </submittedName>
</protein>
<keyword evidence="1" id="KW-0812">Transmembrane</keyword>
<sequence length="40" mass="4754">TAIGLMYLGIVNLAYFIFNPFFDNKIKYWSIYTLKFKNGK</sequence>
<keyword evidence="1" id="KW-0472">Membrane</keyword>
<gene>
    <name evidence="2" type="ORF">S01H1_60663</name>
</gene>
<organism evidence="2">
    <name type="scientific">marine sediment metagenome</name>
    <dbReference type="NCBI Taxonomy" id="412755"/>
    <lineage>
        <taxon>unclassified sequences</taxon>
        <taxon>metagenomes</taxon>
        <taxon>ecological metagenomes</taxon>
    </lineage>
</organism>
<keyword evidence="1" id="KW-1133">Transmembrane helix</keyword>
<proteinExistence type="predicted"/>
<reference evidence="2" key="1">
    <citation type="journal article" date="2014" name="Front. Microbiol.">
        <title>High frequency of phylogenetically diverse reductive dehalogenase-homologous genes in deep subseafloor sedimentary metagenomes.</title>
        <authorList>
            <person name="Kawai M."/>
            <person name="Futagami T."/>
            <person name="Toyoda A."/>
            <person name="Takaki Y."/>
            <person name="Nishi S."/>
            <person name="Hori S."/>
            <person name="Arai W."/>
            <person name="Tsubouchi T."/>
            <person name="Morono Y."/>
            <person name="Uchiyama I."/>
            <person name="Ito T."/>
            <person name="Fujiyama A."/>
            <person name="Inagaki F."/>
            <person name="Takami H."/>
        </authorList>
    </citation>
    <scope>NUCLEOTIDE SEQUENCE</scope>
    <source>
        <strain evidence="2">Expedition CK06-06</strain>
    </source>
</reference>